<evidence type="ECO:0000256" key="6">
    <source>
        <dbReference type="ARBA" id="ARBA00022692"/>
    </source>
</evidence>
<feature type="transmembrane region" description="Helical" evidence="9">
    <location>
        <begin position="473"/>
        <end position="493"/>
    </location>
</feature>
<dbReference type="GO" id="GO:0006817">
    <property type="term" value="P:phosphate ion transport"/>
    <property type="evidence" value="ECO:0007669"/>
    <property type="project" value="UniProtKB-KW"/>
</dbReference>
<evidence type="ECO:0000256" key="7">
    <source>
        <dbReference type="ARBA" id="ARBA00022989"/>
    </source>
</evidence>
<feature type="transmembrane region" description="Helical" evidence="9">
    <location>
        <begin position="264"/>
        <end position="283"/>
    </location>
</feature>
<dbReference type="KEGG" id="msk:MSUIS_04010"/>
<reference evidence="10 11" key="1">
    <citation type="journal article" date="2011" name="J. Bacteriol.">
        <title>Complete genome sequence of the hemotrophic Mycoplasma suis strain KI3806.</title>
        <authorList>
            <person name="Oehlerking J."/>
            <person name="Kube M."/>
            <person name="Felder K.M."/>
            <person name="Matter D."/>
            <person name="Wittenbrink M.M."/>
            <person name="Schwarzenbach S."/>
            <person name="Kramer M.M."/>
            <person name="Hoelzle K."/>
            <person name="Hoelzle L.E."/>
        </authorList>
    </citation>
    <scope>NUCLEOTIDE SEQUENCE [LARGE SCALE GENOMIC DNA]</scope>
    <source>
        <strain evidence="11">KI_3806</strain>
    </source>
</reference>
<dbReference type="AlphaFoldDB" id="F0V1G3"/>
<feature type="transmembrane region" description="Helical" evidence="9">
    <location>
        <begin position="353"/>
        <end position="378"/>
    </location>
</feature>
<feature type="transmembrane region" description="Helical" evidence="9">
    <location>
        <begin position="12"/>
        <end position="31"/>
    </location>
</feature>
<keyword evidence="8 9" id="KW-0472">Membrane</keyword>
<dbReference type="GO" id="GO:0055085">
    <property type="term" value="P:transmembrane transport"/>
    <property type="evidence" value="ECO:0007669"/>
    <property type="project" value="InterPro"/>
</dbReference>
<dbReference type="PANTHER" id="PTHR30425">
    <property type="entry name" value="PHOSPHATE TRANSPORT SYSTEM PERMEASE PROTEIN PST"/>
    <property type="match status" value="1"/>
</dbReference>
<evidence type="ECO:0000256" key="1">
    <source>
        <dbReference type="ARBA" id="ARBA00004651"/>
    </source>
</evidence>
<evidence type="ECO:0000256" key="3">
    <source>
        <dbReference type="ARBA" id="ARBA00022448"/>
    </source>
</evidence>
<organism evidence="10 11">
    <name type="scientific">Mycoplasma suis (strain KI_3806)</name>
    <dbReference type="NCBI Taxonomy" id="708248"/>
    <lineage>
        <taxon>Bacteria</taxon>
        <taxon>Bacillati</taxon>
        <taxon>Mycoplasmatota</taxon>
        <taxon>Mollicutes</taxon>
        <taxon>Mycoplasmataceae</taxon>
        <taxon>Mycoplasma</taxon>
    </lineage>
</organism>
<dbReference type="CDD" id="cd06261">
    <property type="entry name" value="TM_PBP2"/>
    <property type="match status" value="1"/>
</dbReference>
<evidence type="ECO:0000256" key="9">
    <source>
        <dbReference type="SAM" id="Phobius"/>
    </source>
</evidence>
<accession>F0V1G3</accession>
<gene>
    <name evidence="10" type="primary">pstA</name>
    <name evidence="10" type="ORF">MSUIS_04010</name>
</gene>
<evidence type="ECO:0000256" key="2">
    <source>
        <dbReference type="ARBA" id="ARBA00007069"/>
    </source>
</evidence>
<keyword evidence="7 9" id="KW-1133">Transmembrane helix</keyword>
<dbReference type="InterPro" id="IPR000515">
    <property type="entry name" value="MetI-like"/>
</dbReference>
<keyword evidence="4" id="KW-1003">Cell membrane</keyword>
<dbReference type="InterPro" id="IPR035906">
    <property type="entry name" value="MetI-like_sf"/>
</dbReference>
<keyword evidence="6 9" id="KW-0812">Transmembrane</keyword>
<feature type="transmembrane region" description="Helical" evidence="9">
    <location>
        <begin position="592"/>
        <end position="617"/>
    </location>
</feature>
<evidence type="ECO:0000256" key="8">
    <source>
        <dbReference type="ARBA" id="ARBA00023136"/>
    </source>
</evidence>
<dbReference type="HOGENOM" id="CLU_473130_0_0_14"/>
<dbReference type="GO" id="GO:0005886">
    <property type="term" value="C:plasma membrane"/>
    <property type="evidence" value="ECO:0007669"/>
    <property type="project" value="UniProtKB-SubCell"/>
</dbReference>
<dbReference type="EMBL" id="FQ790233">
    <property type="protein sequence ID" value="CBZ40494.1"/>
    <property type="molecule type" value="Genomic_DNA"/>
</dbReference>
<feature type="transmembrane region" description="Helical" evidence="9">
    <location>
        <begin position="435"/>
        <end position="461"/>
    </location>
</feature>
<comment type="similarity">
    <text evidence="2">Belongs to the binding-protein-dependent transport system permease family. CysTW subfamily.</text>
</comment>
<keyword evidence="5" id="KW-0592">Phosphate transport</keyword>
<feature type="transmembrane region" description="Helical" evidence="9">
    <location>
        <begin position="398"/>
        <end position="423"/>
    </location>
</feature>
<feature type="transmembrane region" description="Helical" evidence="9">
    <location>
        <begin position="139"/>
        <end position="161"/>
    </location>
</feature>
<dbReference type="PANTHER" id="PTHR30425:SF1">
    <property type="entry name" value="PHOSPHATE TRANSPORT SYSTEM PERMEASE PROTEIN PSTC"/>
    <property type="match status" value="1"/>
</dbReference>
<feature type="transmembrane region" description="Helical" evidence="9">
    <location>
        <begin position="197"/>
        <end position="219"/>
    </location>
</feature>
<feature type="transmembrane region" description="Helical" evidence="9">
    <location>
        <begin position="60"/>
        <end position="78"/>
    </location>
</feature>
<keyword evidence="3" id="KW-0813">Transport</keyword>
<dbReference type="InterPro" id="IPR051124">
    <property type="entry name" value="Phosphate_Transport_Permease"/>
</dbReference>
<dbReference type="Proteomes" id="UP000008645">
    <property type="component" value="Chromosome"/>
</dbReference>
<dbReference type="SUPFAM" id="SSF161098">
    <property type="entry name" value="MetI-like"/>
    <property type="match status" value="2"/>
</dbReference>
<evidence type="ECO:0000256" key="5">
    <source>
        <dbReference type="ARBA" id="ARBA00022592"/>
    </source>
</evidence>
<sequence>MGRNYLLKGFSSLNFVFIFSFLAFFISFIFYKAVVAVQDKSFNNYFATWNLANDPPELSIWPPLIYTLIVVFISIFLTHFTSIRLAKYVCRMRSEVKKIIILSLKILSVIPSFVTAFVLSEAITPVFFGINGVIAGARVAVLFIILTFFCTALPIFFLNYINWFESSEMKTLNSNLLSLGLNAKWREKLYSKASRRVIFLSWAVTLVKALGESVALSFFCSSSNFTKPFSGLGHFLSSNSHTISSMISSFYFAESGGEANRQAMFVYGAPLVLIAFLLNYFLIKKSVSTKHKRNWVERYFSRIKNNLNSCVERKKFKKPVLYYYRYISLCFHSENWIKKESSKEKLRKWKENIISFLILSIFAAIILTILIRGKYFIFGNILKGYLKSYSAEGLGVPLWNTILLLFFAVTWSLPVCFFSALFASAYLYRWRRLKYILSSFISGCGTVPPMLWAMFSMFLFIDQMKLSMGRVSIFAGVMSLFILNLPFLFSKFFNLFENYLKKYSNTFLSLGLHPYNIMFLVIQDGIKRMKLSVSDSITRLNGESGLLFLTAGASKSNRLTWWGHGQTLTTKIFASKLKYNILEAKSVMYESLVLLVFVSLFIFSIFNGMWAGVLTFLKKFFKKIYYRLYLKSCSGGIFSLSNLLSNFS</sequence>
<dbReference type="Gene3D" id="1.10.3720.10">
    <property type="entry name" value="MetI-like"/>
    <property type="match status" value="2"/>
</dbReference>
<evidence type="ECO:0000313" key="10">
    <source>
        <dbReference type="EMBL" id="CBZ40494.1"/>
    </source>
</evidence>
<proteinExistence type="inferred from homology"/>
<protein>
    <submittedName>
        <fullName evidence="10">Phosphate ABC transporter permease, PstA</fullName>
    </submittedName>
</protein>
<evidence type="ECO:0000313" key="11">
    <source>
        <dbReference type="Proteomes" id="UP000008645"/>
    </source>
</evidence>
<feature type="transmembrane region" description="Helical" evidence="9">
    <location>
        <begin position="99"/>
        <end position="119"/>
    </location>
</feature>
<feature type="transmembrane region" description="Helical" evidence="9">
    <location>
        <begin position="505"/>
        <end position="522"/>
    </location>
</feature>
<evidence type="ECO:0000256" key="4">
    <source>
        <dbReference type="ARBA" id="ARBA00022475"/>
    </source>
</evidence>
<comment type="subcellular location">
    <subcellularLocation>
        <location evidence="1">Cell membrane</location>
        <topology evidence="1">Multi-pass membrane protein</topology>
    </subcellularLocation>
</comment>
<name>F0V1G3_MYCS3</name>